<evidence type="ECO:0000313" key="6">
    <source>
        <dbReference type="EMBL" id="RZD15215.1"/>
    </source>
</evidence>
<dbReference type="GO" id="GO:0004746">
    <property type="term" value="F:riboflavin synthase activity"/>
    <property type="evidence" value="ECO:0007669"/>
    <property type="project" value="UniProtKB-UniRule"/>
</dbReference>
<proteinExistence type="predicted"/>
<dbReference type="Pfam" id="PF00677">
    <property type="entry name" value="Lum_binding"/>
    <property type="match status" value="2"/>
</dbReference>
<name>A0A519BD76_9DELT</name>
<organism evidence="6 7">
    <name type="scientific">Candidatus Acidulodesulfobacterium ferriphilum</name>
    <dbReference type="NCBI Taxonomy" id="2597223"/>
    <lineage>
        <taxon>Bacteria</taxon>
        <taxon>Deltaproteobacteria</taxon>
        <taxon>Candidatus Acidulodesulfobacterales</taxon>
        <taxon>Candidatus Acidulodesulfobacterium</taxon>
    </lineage>
</organism>
<dbReference type="PANTHER" id="PTHR21098">
    <property type="entry name" value="RIBOFLAVIN SYNTHASE ALPHA CHAIN"/>
    <property type="match status" value="1"/>
</dbReference>
<dbReference type="PROSITE" id="PS51177">
    <property type="entry name" value="LUMAZINE_BIND"/>
    <property type="match status" value="2"/>
</dbReference>
<feature type="repeat" description="Lumazine-binding" evidence="3">
    <location>
        <begin position="93"/>
        <end position="193"/>
    </location>
</feature>
<dbReference type="AlphaFoldDB" id="A0A519BD76"/>
<dbReference type="EMBL" id="SGBD01000001">
    <property type="protein sequence ID" value="RZD15215.1"/>
    <property type="molecule type" value="Genomic_DNA"/>
</dbReference>
<dbReference type="PANTHER" id="PTHR21098:SF0">
    <property type="entry name" value="RIBOFLAVIN SYNTHASE"/>
    <property type="match status" value="1"/>
</dbReference>
<feature type="region of interest" description="Disordered" evidence="4">
    <location>
        <begin position="207"/>
        <end position="234"/>
    </location>
</feature>
<dbReference type="NCBIfam" id="NF006767">
    <property type="entry name" value="PRK09289.1"/>
    <property type="match status" value="1"/>
</dbReference>
<reference evidence="6 7" key="1">
    <citation type="submission" date="2019-01" db="EMBL/GenBank/DDBJ databases">
        <title>Insights into ecological role of a new deltaproteobacterial order Candidatus Sinidesulfobacterales (Sva0485) by metagenomics and metatranscriptomics.</title>
        <authorList>
            <person name="Tan S."/>
            <person name="Liu J."/>
            <person name="Fang Y."/>
            <person name="Hedlund B.P."/>
            <person name="Lian Z.H."/>
            <person name="Huang L.Y."/>
            <person name="Li J.T."/>
            <person name="Huang L.N."/>
            <person name="Li W.J."/>
            <person name="Jiang H.C."/>
            <person name="Dong H.L."/>
            <person name="Shu W.S."/>
        </authorList>
    </citation>
    <scope>NUCLEOTIDE SEQUENCE [LARGE SCALE GENOMIC DNA]</scope>
    <source>
        <strain evidence="6">AP3</strain>
    </source>
</reference>
<sequence>MFSGIIKEKGVVKSINKGILSISAPITGENAYIGQSIAVNGLCLTVRKINCRELFFDFTPETYLASTLRYFKIGEKVNIEPALSANSDISGHFVLGHIDGTGKIVLKKPANNSFVMGIKIFNTINDDIKNYLIKKGSIAIDGISLTINEFKNDVFFVSIIPLTYNETNLSVKKIGEYVNLESDIIEKTIIKRVDDIIRNEDKKPETTLKCHSRESGNPYLDRDKKAGTEHPLNRDRETYGGLTYEFLSENGYL</sequence>
<dbReference type="InterPro" id="IPR001783">
    <property type="entry name" value="Lumazine-bd"/>
</dbReference>
<dbReference type="InterPro" id="IPR023366">
    <property type="entry name" value="ATP_synth_asu-like_sf"/>
</dbReference>
<accession>A0A519BD76</accession>
<dbReference type="InterPro" id="IPR017938">
    <property type="entry name" value="Riboflavin_synthase-like_b-brl"/>
</dbReference>
<evidence type="ECO:0000256" key="1">
    <source>
        <dbReference type="ARBA" id="ARBA00022737"/>
    </source>
</evidence>
<evidence type="ECO:0000313" key="7">
    <source>
        <dbReference type="Proteomes" id="UP000320813"/>
    </source>
</evidence>
<keyword evidence="1" id="KW-0677">Repeat</keyword>
<evidence type="ECO:0000256" key="3">
    <source>
        <dbReference type="PROSITE-ProRule" id="PRU00524"/>
    </source>
</evidence>
<dbReference type="SUPFAM" id="SSF63380">
    <property type="entry name" value="Riboflavin synthase domain-like"/>
    <property type="match status" value="2"/>
</dbReference>
<feature type="repeat" description="Lumazine-binding" evidence="3">
    <location>
        <begin position="1"/>
        <end position="92"/>
    </location>
</feature>
<dbReference type="EC" id="2.5.1.9" evidence="2"/>
<dbReference type="CDD" id="cd00402">
    <property type="entry name" value="Riboflavin_synthase_like"/>
    <property type="match status" value="1"/>
</dbReference>
<dbReference type="Gene3D" id="2.40.30.20">
    <property type="match status" value="2"/>
</dbReference>
<evidence type="ECO:0000256" key="4">
    <source>
        <dbReference type="SAM" id="MobiDB-lite"/>
    </source>
</evidence>
<comment type="caution">
    <text evidence="6">The sequence shown here is derived from an EMBL/GenBank/DDBJ whole genome shotgun (WGS) entry which is preliminary data.</text>
</comment>
<dbReference type="InterPro" id="IPR026017">
    <property type="entry name" value="Lumazine-bd_dom"/>
</dbReference>
<dbReference type="Proteomes" id="UP000320813">
    <property type="component" value="Unassembled WGS sequence"/>
</dbReference>
<dbReference type="GO" id="GO:0009231">
    <property type="term" value="P:riboflavin biosynthetic process"/>
    <property type="evidence" value="ECO:0007669"/>
    <property type="project" value="TreeGrafter"/>
</dbReference>
<feature type="domain" description="Lumazine-binding" evidence="5">
    <location>
        <begin position="1"/>
        <end position="92"/>
    </location>
</feature>
<gene>
    <name evidence="6" type="primary">ribE</name>
    <name evidence="6" type="ORF">EVJ47_02805</name>
</gene>
<dbReference type="PIRSF" id="PIRSF000498">
    <property type="entry name" value="Riboflavin_syn_A"/>
    <property type="match status" value="1"/>
</dbReference>
<protein>
    <recommendedName>
        <fullName evidence="2">Riboflavin synthase</fullName>
        <ecNumber evidence="2">2.5.1.9</ecNumber>
    </recommendedName>
</protein>
<dbReference type="NCBIfam" id="TIGR00187">
    <property type="entry name" value="ribE"/>
    <property type="match status" value="1"/>
</dbReference>
<keyword evidence="6" id="KW-0808">Transferase</keyword>
<evidence type="ECO:0000259" key="5">
    <source>
        <dbReference type="PROSITE" id="PS51177"/>
    </source>
</evidence>
<evidence type="ECO:0000256" key="2">
    <source>
        <dbReference type="NCBIfam" id="TIGR00187"/>
    </source>
</evidence>
<feature type="domain" description="Lumazine-binding" evidence="5">
    <location>
        <begin position="93"/>
        <end position="193"/>
    </location>
</feature>